<dbReference type="eggNOG" id="arCOG06319">
    <property type="taxonomic scope" value="Archaea"/>
</dbReference>
<evidence type="ECO:0000313" key="2">
    <source>
        <dbReference type="EMBL" id="ELZ36982.1"/>
    </source>
</evidence>
<protein>
    <recommendedName>
        <fullName evidence="1">DUF7845 domain-containing protein</fullName>
    </recommendedName>
</protein>
<gene>
    <name evidence="2" type="ORF">C471_13751</name>
</gene>
<dbReference type="Proteomes" id="UP000011514">
    <property type="component" value="Unassembled WGS sequence"/>
</dbReference>
<accession>M0DQM5</accession>
<dbReference type="RefSeq" id="WP_004049976.1">
    <property type="nucleotide sequence ID" value="NZ_AOJE01000066.1"/>
</dbReference>
<reference evidence="2 3" key="1">
    <citation type="journal article" date="2014" name="PLoS Genet.">
        <title>Phylogenetically driven sequencing of extremely halophilic archaea reveals strategies for static and dynamic osmo-response.</title>
        <authorList>
            <person name="Becker E.A."/>
            <person name="Seitzer P.M."/>
            <person name="Tritt A."/>
            <person name="Larsen D."/>
            <person name="Krusor M."/>
            <person name="Yao A.I."/>
            <person name="Wu D."/>
            <person name="Madern D."/>
            <person name="Eisen J.A."/>
            <person name="Darling A.E."/>
            <person name="Facciotti M.T."/>
        </authorList>
    </citation>
    <scope>NUCLEOTIDE SEQUENCE [LARGE SCALE GENOMIC DNA]</scope>
    <source>
        <strain evidence="2 3">DSM 1137</strain>
    </source>
</reference>
<dbReference type="AlphaFoldDB" id="M0DQM5"/>
<dbReference type="EMBL" id="AOJE01000066">
    <property type="protein sequence ID" value="ELZ36982.1"/>
    <property type="molecule type" value="Genomic_DNA"/>
</dbReference>
<evidence type="ECO:0000259" key="1">
    <source>
        <dbReference type="Pfam" id="PF25227"/>
    </source>
</evidence>
<proteinExistence type="predicted"/>
<evidence type="ECO:0000313" key="3">
    <source>
        <dbReference type="Proteomes" id="UP000011514"/>
    </source>
</evidence>
<name>M0DQM5_9EURY</name>
<dbReference type="Pfam" id="PF25227">
    <property type="entry name" value="DUF7845"/>
    <property type="match status" value="1"/>
</dbReference>
<dbReference type="OrthoDB" id="316855at2157"/>
<sequence>MTHVETAPHECEGNLIFTEHGLSPYWIIGKVLTAGFDGYSGDIETEIDGETWTVSLTYQQSGIAPRPEDDVGGDRLYEFRLGAYGNGERKANFLIQPRFVDMRHYETDDEISTPFDHINEDEGVNVRFSSSNLEPDELRRLLSLLVQDVAQEADVHVNPEYFGGSVNEMSNITTYERYVRVNRNWSQKIVGRAGVMQRLMHLCATEKGSKFEYRVDNEDIVGYNHRVILPKRDAQRLISGHRFGKQIKHYHPKHVRNNDEGDPLYHPKVGVLLKKSLTGHSFNWSERDELKREIDETLINVLDWSEVPVRPDQTTFVPDKHFSVNEAEKSIQRQSDPTPEMETNQEALLVTVLRDLCDSDVEMLESLVSDGGERHPQALADQTGRGISTVYRALERLQGIVRNDGASVSFASKKLEQEISGIVESTEHQIENAADRAAKILNLETRQAASSAWQKWCEKYAARISETGDDGHPTVRIDTVLSELKSSSLPCVDEVLQEALNAWRSEGRDPLDLLEARVKWRTSPESWQVGKVSVNTRR</sequence>
<dbReference type="InterPro" id="IPR057167">
    <property type="entry name" value="DUF7845"/>
</dbReference>
<organism evidence="2 3">
    <name type="scientific">Halorubrum saccharovorum DSM 1137</name>
    <dbReference type="NCBI Taxonomy" id="1227484"/>
    <lineage>
        <taxon>Archaea</taxon>
        <taxon>Methanobacteriati</taxon>
        <taxon>Methanobacteriota</taxon>
        <taxon>Stenosarchaea group</taxon>
        <taxon>Halobacteria</taxon>
        <taxon>Halobacteriales</taxon>
        <taxon>Haloferacaceae</taxon>
        <taxon>Halorubrum</taxon>
    </lineage>
</organism>
<keyword evidence="3" id="KW-1185">Reference proteome</keyword>
<comment type="caution">
    <text evidence="2">The sequence shown here is derived from an EMBL/GenBank/DDBJ whole genome shotgun (WGS) entry which is preliminary data.</text>
</comment>
<feature type="domain" description="DUF7845" evidence="1">
    <location>
        <begin position="3"/>
        <end position="324"/>
    </location>
</feature>
<dbReference type="PATRIC" id="fig|1227484.4.peg.2705"/>